<accession>A0A0M6WHK7</accession>
<dbReference type="PROSITE" id="PS50949">
    <property type="entry name" value="HTH_GNTR"/>
    <property type="match status" value="1"/>
</dbReference>
<dbReference type="GO" id="GO:0003677">
    <property type="term" value="F:DNA binding"/>
    <property type="evidence" value="ECO:0007669"/>
    <property type="project" value="UniProtKB-KW"/>
</dbReference>
<evidence type="ECO:0000256" key="3">
    <source>
        <dbReference type="ARBA" id="ARBA00023163"/>
    </source>
</evidence>
<reference evidence="6 8" key="3">
    <citation type="journal article" date="2019" name="Nat. Med.">
        <title>A library of human gut bacterial isolates paired with longitudinal multiomics data enables mechanistic microbiome research.</title>
        <authorList>
            <person name="Poyet M."/>
            <person name="Groussin M."/>
            <person name="Gibbons S.M."/>
            <person name="Avila-Pacheco J."/>
            <person name="Jiang X."/>
            <person name="Kearney S.M."/>
            <person name="Perrotta A.R."/>
            <person name="Berdy B."/>
            <person name="Zhao S."/>
            <person name="Lieberman T.D."/>
            <person name="Swanson P.K."/>
            <person name="Smith M."/>
            <person name="Roesemann S."/>
            <person name="Alexander J.E."/>
            <person name="Rich S.A."/>
            <person name="Livny J."/>
            <person name="Vlamakis H."/>
            <person name="Clish C."/>
            <person name="Bullock K."/>
            <person name="Deik A."/>
            <person name="Scott J."/>
            <person name="Pierce K.A."/>
            <person name="Xavier R.J."/>
            <person name="Alm E.J."/>
        </authorList>
    </citation>
    <scope>NUCLEOTIDE SEQUENCE [LARGE SCALE GENOMIC DNA]</scope>
    <source>
        <strain evidence="6 8">BIOML-A1</strain>
    </source>
</reference>
<keyword evidence="3" id="KW-0804">Transcription</keyword>
<dbReference type="Proteomes" id="UP000049979">
    <property type="component" value="Unassembled WGS sequence"/>
</dbReference>
<evidence type="ECO:0000313" key="7">
    <source>
        <dbReference type="Proteomes" id="UP000049979"/>
    </source>
</evidence>
<keyword evidence="2" id="KW-0238">DNA-binding</keyword>
<dbReference type="Gene3D" id="1.10.10.10">
    <property type="entry name" value="Winged helix-like DNA-binding domain superfamily/Winged helix DNA-binding domain"/>
    <property type="match status" value="1"/>
</dbReference>
<dbReference type="PANTHER" id="PTHR38445:SF12">
    <property type="entry name" value="GNTR-FAMILY TRANSCRIPTIONAL REGULATOR"/>
    <property type="match status" value="1"/>
</dbReference>
<keyword evidence="1" id="KW-0805">Transcription regulation</keyword>
<feature type="domain" description="HTH gntR-type" evidence="4">
    <location>
        <begin position="11"/>
        <end position="79"/>
    </location>
</feature>
<dbReference type="InterPro" id="IPR036388">
    <property type="entry name" value="WH-like_DNA-bd_sf"/>
</dbReference>
<dbReference type="InterPro" id="IPR000524">
    <property type="entry name" value="Tscrpt_reg_HTH_GntR"/>
</dbReference>
<reference evidence="7" key="1">
    <citation type="submission" date="2015-05" db="EMBL/GenBank/DDBJ databases">
        <authorList>
            <consortium name="Pathogen Informatics"/>
        </authorList>
    </citation>
    <scope>NUCLEOTIDE SEQUENCE [LARGE SCALE GENOMIC DNA]</scope>
    <source>
        <strain evidence="7">M72</strain>
    </source>
</reference>
<dbReference type="GO" id="GO:0003700">
    <property type="term" value="F:DNA-binding transcription factor activity"/>
    <property type="evidence" value="ECO:0007669"/>
    <property type="project" value="InterPro"/>
</dbReference>
<dbReference type="PANTHER" id="PTHR38445">
    <property type="entry name" value="HTH-TYPE TRANSCRIPTIONAL REPRESSOR YTRA"/>
    <property type="match status" value="1"/>
</dbReference>
<proteinExistence type="predicted"/>
<dbReference type="SUPFAM" id="SSF46785">
    <property type="entry name" value="Winged helix' DNA-binding domain"/>
    <property type="match status" value="1"/>
</dbReference>
<keyword evidence="7" id="KW-1185">Reference proteome</keyword>
<dbReference type="Pfam" id="PF00392">
    <property type="entry name" value="GntR"/>
    <property type="match status" value="1"/>
</dbReference>
<dbReference type="PRINTS" id="PR00035">
    <property type="entry name" value="HTHGNTR"/>
</dbReference>
<dbReference type="AlphaFoldDB" id="A0A0M6WHK7"/>
<reference evidence="5" key="2">
    <citation type="submission" date="2015-05" db="EMBL/GenBank/DDBJ databases">
        <authorList>
            <person name="Wang D.B."/>
            <person name="Wang M."/>
        </authorList>
    </citation>
    <scope>NUCLEOTIDE SEQUENCE [LARGE SCALE GENOMIC DNA]</scope>
    <source>
        <strain evidence="5">M72</strain>
    </source>
</reference>
<dbReference type="CDD" id="cd07377">
    <property type="entry name" value="WHTH_GntR"/>
    <property type="match status" value="1"/>
</dbReference>
<dbReference type="EMBL" id="WNAL01000008">
    <property type="protein sequence ID" value="MTR81120.1"/>
    <property type="molecule type" value="Genomic_DNA"/>
</dbReference>
<protein>
    <submittedName>
        <fullName evidence="6">GntR family transcriptional regulator</fullName>
    </submittedName>
</protein>
<dbReference type="EMBL" id="CVRR01000009">
    <property type="protein sequence ID" value="CRL35534.1"/>
    <property type="molecule type" value="Genomic_DNA"/>
</dbReference>
<dbReference type="RefSeq" id="WP_022046516.1">
    <property type="nucleotide sequence ID" value="NZ_CP173697.1"/>
</dbReference>
<dbReference type="Proteomes" id="UP000446657">
    <property type="component" value="Unassembled WGS sequence"/>
</dbReference>
<dbReference type="STRING" id="301302.ERS852420_03249"/>
<dbReference type="OrthoDB" id="9802328at2"/>
<evidence type="ECO:0000256" key="2">
    <source>
        <dbReference type="ARBA" id="ARBA00023125"/>
    </source>
</evidence>
<sequence>MVISINDASEIPIYQQIRNQIVLGISDGRLAPGEQLPTVRALAEEIGINSMTVSKAYTLLKQEGYIYTDRRSGARVRQEFETNKELSEKSQELLRQIISEAKVSGMTQTEFFDLCKRIYKG</sequence>
<dbReference type="InterPro" id="IPR036390">
    <property type="entry name" value="WH_DNA-bd_sf"/>
</dbReference>
<evidence type="ECO:0000313" key="5">
    <source>
        <dbReference type="EMBL" id="CRL35534.1"/>
    </source>
</evidence>
<evidence type="ECO:0000256" key="1">
    <source>
        <dbReference type="ARBA" id="ARBA00023015"/>
    </source>
</evidence>
<evidence type="ECO:0000313" key="6">
    <source>
        <dbReference type="EMBL" id="MTR81120.1"/>
    </source>
</evidence>
<dbReference type="GeneID" id="99748566"/>
<dbReference type="SMART" id="SM00345">
    <property type="entry name" value="HTH_GNTR"/>
    <property type="match status" value="1"/>
</dbReference>
<gene>
    <name evidence="6" type="ORF">GMD30_05200</name>
    <name evidence="5" type="ORF">M72_24031</name>
</gene>
<organism evidence="5 7">
    <name type="scientific">Roseburia faecis</name>
    <dbReference type="NCBI Taxonomy" id="301302"/>
    <lineage>
        <taxon>Bacteria</taxon>
        <taxon>Bacillati</taxon>
        <taxon>Bacillota</taxon>
        <taxon>Clostridia</taxon>
        <taxon>Lachnospirales</taxon>
        <taxon>Lachnospiraceae</taxon>
        <taxon>Roseburia</taxon>
    </lineage>
</organism>
<evidence type="ECO:0000259" key="4">
    <source>
        <dbReference type="PROSITE" id="PS50949"/>
    </source>
</evidence>
<evidence type="ECO:0000313" key="8">
    <source>
        <dbReference type="Proteomes" id="UP000446657"/>
    </source>
</evidence>
<name>A0A0M6WHK7_9FIRM</name>